<dbReference type="Gene3D" id="3.80.10.10">
    <property type="entry name" value="Ribonuclease Inhibitor"/>
    <property type="match status" value="2"/>
</dbReference>
<reference evidence="7" key="1">
    <citation type="submission" date="2023-04" db="EMBL/GenBank/DDBJ databases">
        <authorList>
            <person name="Vijverberg K."/>
            <person name="Xiong W."/>
            <person name="Schranz E."/>
        </authorList>
    </citation>
    <scope>NUCLEOTIDE SEQUENCE</scope>
</reference>
<evidence type="ECO:0000256" key="5">
    <source>
        <dbReference type="SAM" id="Phobius"/>
    </source>
</evidence>
<evidence type="ECO:0000256" key="3">
    <source>
        <dbReference type="ARBA" id="ARBA00023027"/>
    </source>
</evidence>
<sequence length="1280" mass="146408">MDVLSKLLSERSSSSSSTRGYSSSARVPTSSTHGHNSSTDGYRYDVFLSFRGVDTRHSFTDHLHKALIDANINTFLDDEEIETGEDLKPELESAIRASQASIIVMSKNYATSTWCLDELVLILEQRMTSNHIVIPIFYHVEPTHVRKQQSSFRDAMAKHKQKMDEETDANKRSQWAQKMDRWNKALIEVANLKGKDVNGRLETEFIEEIVKDTHHRLHVHLRSVGPQLIGMKYHINFVASWLKDGSSHTAEILTISGMGGIGKTSLAKHVYGLYFHEFHKSSCIEDISRVCDGRFNGLLDLQEQLYSDISKTSSIKVHDASVYTSKIENVVARKRVFLVLDDINTLDQLDALLGSKGFHPGSKIIITTKERHLIERCALFKTNINRKHTDLLLQGLHETESWKLLCLHAFKCNYPKTGYEGVLYKLVKYCQGHPLALEVFGKSLYDRDVTYWEGCIEGLKKETNSHVNNVLKMSFNSLPSKNDKDLFKYIACFFVGIERDFTETILEACDINTRSGITNLIDRCLLSIGRNNELKMHQLVQEMGRFEVCLESLDKPWKRSRLWGHESFRVLKQKKGKGNLVGLSLDMRMLEKEKCASFELKTDAFNNMDKLRLLQLNYVHMNGSYENFPKEIRWLCMHGYPLRSLPLNLPIQNLVALDLSYSNIESFVGCYSNPQRFNVGAISNNFLFFICLHFLFYFFFAGGLLRKQFLNQPTSPLPHLYGIGLILLFLYSNPQRLVKWKKLDGSCLKEKRLLGSLKILNLSFCKQLHSLGGFDQLPALERLIVRNCIGLVEVCESIEQCVDLVFIDLSYCKKLEKLPRNIGMLKNVKTMFLDGCSLGESGIQNRGRGMDSLELCKAKNNDINTRTSSSAFAGAIPSDLKLFTVYLPRSLVRLSLANSRLSTESFNMDWSCLSMLKELYLDGNPINSMPSCVRTLPRLEILCMENGIKLKSVKDPPHTGSKLRYYFNRFLESEVIDAGLPYEIEGIVKIQPMVCVEEKILRNLGWSKSDFLKERHLGASSRILSYQMMIYEFGIFSTMYTAEEMPSWFRHRSVGPSISFTIPSSSSSSSSSPNNLLTGLNFCFLKTMKCIHDYFLLEDGQIPYTPMMTISNITKKLTWIYERHMDRVSEGQCVVLSHWMFGMNEMEAGDLITITVTLPNYRVVKECGVSLVYEDDGEKKDEEEEDALGYYKSWNHIIGGDLSPFQTTTGQYILYKNRFLFHYLRLHPYHRKLVPVGPEFQAPKKKGWFRAFSPRNPRITDRANEGEGESSQSHPSDEND</sequence>
<dbReference type="Proteomes" id="UP001177003">
    <property type="component" value="Chromosome 1"/>
</dbReference>
<dbReference type="PRINTS" id="PR00364">
    <property type="entry name" value="DISEASERSIST"/>
</dbReference>
<keyword evidence="8" id="KW-1185">Reference proteome</keyword>
<dbReference type="PROSITE" id="PS50104">
    <property type="entry name" value="TIR"/>
    <property type="match status" value="1"/>
</dbReference>
<dbReference type="InterPro" id="IPR044974">
    <property type="entry name" value="Disease_R_plants"/>
</dbReference>
<organism evidence="7 8">
    <name type="scientific">Lactuca saligna</name>
    <name type="common">Willowleaf lettuce</name>
    <dbReference type="NCBI Taxonomy" id="75948"/>
    <lineage>
        <taxon>Eukaryota</taxon>
        <taxon>Viridiplantae</taxon>
        <taxon>Streptophyta</taxon>
        <taxon>Embryophyta</taxon>
        <taxon>Tracheophyta</taxon>
        <taxon>Spermatophyta</taxon>
        <taxon>Magnoliopsida</taxon>
        <taxon>eudicotyledons</taxon>
        <taxon>Gunneridae</taxon>
        <taxon>Pentapetalae</taxon>
        <taxon>asterids</taxon>
        <taxon>campanulids</taxon>
        <taxon>Asterales</taxon>
        <taxon>Asteraceae</taxon>
        <taxon>Cichorioideae</taxon>
        <taxon>Cichorieae</taxon>
        <taxon>Lactucinae</taxon>
        <taxon>Lactuca</taxon>
    </lineage>
</organism>
<dbReference type="PANTHER" id="PTHR11017:SF313">
    <property type="entry name" value="TIR DOMAIN, P-LOOP CONTAINING NUCLEOSIDE TRIPHOSPHATE HYDROLASE"/>
    <property type="match status" value="1"/>
</dbReference>
<dbReference type="AlphaFoldDB" id="A0AA35V2X0"/>
<dbReference type="PANTHER" id="PTHR11017">
    <property type="entry name" value="LEUCINE-RICH REPEAT-CONTAINING PROTEIN"/>
    <property type="match status" value="1"/>
</dbReference>
<dbReference type="GO" id="GO:0007165">
    <property type="term" value="P:signal transduction"/>
    <property type="evidence" value="ECO:0007669"/>
    <property type="project" value="InterPro"/>
</dbReference>
<feature type="transmembrane region" description="Helical" evidence="5">
    <location>
        <begin position="686"/>
        <end position="705"/>
    </location>
</feature>
<dbReference type="InterPro" id="IPR032675">
    <property type="entry name" value="LRR_dom_sf"/>
</dbReference>
<name>A0AA35V2X0_LACSI</name>
<keyword evidence="5" id="KW-0812">Transmembrane</keyword>
<feature type="region of interest" description="Disordered" evidence="4">
    <location>
        <begin position="1251"/>
        <end position="1280"/>
    </location>
</feature>
<dbReference type="Pfam" id="PF23282">
    <property type="entry name" value="WHD_ROQ1"/>
    <property type="match status" value="1"/>
</dbReference>
<feature type="domain" description="TIR" evidence="6">
    <location>
        <begin position="42"/>
        <end position="217"/>
    </location>
</feature>
<dbReference type="SUPFAM" id="SSF52200">
    <property type="entry name" value="Toll/Interleukin receptor TIR domain"/>
    <property type="match status" value="1"/>
</dbReference>
<evidence type="ECO:0000259" key="6">
    <source>
        <dbReference type="PROSITE" id="PS50104"/>
    </source>
</evidence>
<dbReference type="Gene3D" id="1.10.8.430">
    <property type="entry name" value="Helical domain of apoptotic protease-activating factors"/>
    <property type="match status" value="1"/>
</dbReference>
<dbReference type="Pfam" id="PF01582">
    <property type="entry name" value="TIR"/>
    <property type="match status" value="1"/>
</dbReference>
<dbReference type="InterPro" id="IPR002182">
    <property type="entry name" value="NB-ARC"/>
</dbReference>
<dbReference type="FunFam" id="3.40.50.10140:FF:000007">
    <property type="entry name" value="Disease resistance protein (TIR-NBS-LRR class)"/>
    <property type="match status" value="1"/>
</dbReference>
<keyword evidence="5" id="KW-0472">Membrane</keyword>
<dbReference type="InterPro" id="IPR027417">
    <property type="entry name" value="P-loop_NTPase"/>
</dbReference>
<dbReference type="InterPro" id="IPR035897">
    <property type="entry name" value="Toll_tir_struct_dom_sf"/>
</dbReference>
<keyword evidence="1" id="KW-0433">Leucine-rich repeat</keyword>
<evidence type="ECO:0000313" key="7">
    <source>
        <dbReference type="EMBL" id="CAI9269434.1"/>
    </source>
</evidence>
<evidence type="ECO:0000313" key="8">
    <source>
        <dbReference type="Proteomes" id="UP001177003"/>
    </source>
</evidence>
<keyword evidence="2" id="KW-0677">Repeat</keyword>
<dbReference type="Gene3D" id="3.40.50.300">
    <property type="entry name" value="P-loop containing nucleotide triphosphate hydrolases"/>
    <property type="match status" value="1"/>
</dbReference>
<keyword evidence="5" id="KW-1133">Transmembrane helix</keyword>
<dbReference type="Gene3D" id="3.40.50.10140">
    <property type="entry name" value="Toll/interleukin-1 receptor homology (TIR) domain"/>
    <property type="match status" value="1"/>
</dbReference>
<feature type="transmembrane region" description="Helical" evidence="5">
    <location>
        <begin position="717"/>
        <end position="734"/>
    </location>
</feature>
<dbReference type="GO" id="GO:0043531">
    <property type="term" value="F:ADP binding"/>
    <property type="evidence" value="ECO:0007669"/>
    <property type="project" value="InterPro"/>
</dbReference>
<evidence type="ECO:0000256" key="4">
    <source>
        <dbReference type="SAM" id="MobiDB-lite"/>
    </source>
</evidence>
<dbReference type="SMART" id="SM00255">
    <property type="entry name" value="TIR"/>
    <property type="match status" value="1"/>
</dbReference>
<dbReference type="SUPFAM" id="SSF52540">
    <property type="entry name" value="P-loop containing nucleoside triphosphate hydrolases"/>
    <property type="match status" value="1"/>
</dbReference>
<dbReference type="InterPro" id="IPR058192">
    <property type="entry name" value="WHD_ROQ1-like"/>
</dbReference>
<proteinExistence type="predicted"/>
<dbReference type="GO" id="GO:0006952">
    <property type="term" value="P:defense response"/>
    <property type="evidence" value="ECO:0007669"/>
    <property type="project" value="InterPro"/>
</dbReference>
<dbReference type="EMBL" id="OX465077">
    <property type="protein sequence ID" value="CAI9269434.1"/>
    <property type="molecule type" value="Genomic_DNA"/>
</dbReference>
<accession>A0AA35V2X0</accession>
<dbReference type="Pfam" id="PF00931">
    <property type="entry name" value="NB-ARC"/>
    <property type="match status" value="1"/>
</dbReference>
<keyword evidence="3" id="KW-0520">NAD</keyword>
<dbReference type="InterPro" id="IPR000157">
    <property type="entry name" value="TIR_dom"/>
</dbReference>
<dbReference type="SUPFAM" id="SSF52058">
    <property type="entry name" value="L domain-like"/>
    <property type="match status" value="1"/>
</dbReference>
<evidence type="ECO:0000256" key="1">
    <source>
        <dbReference type="ARBA" id="ARBA00022614"/>
    </source>
</evidence>
<gene>
    <name evidence="7" type="ORF">LSALG_LOCUS9809</name>
</gene>
<feature type="region of interest" description="Disordered" evidence="4">
    <location>
        <begin position="1"/>
        <end position="37"/>
    </location>
</feature>
<protein>
    <recommendedName>
        <fullName evidence="6">TIR domain-containing protein</fullName>
    </recommendedName>
</protein>
<feature type="compositionally biased region" description="Low complexity" evidence="4">
    <location>
        <begin position="1"/>
        <end position="26"/>
    </location>
</feature>
<dbReference type="InterPro" id="IPR042197">
    <property type="entry name" value="Apaf_helical"/>
</dbReference>
<feature type="compositionally biased region" description="Polar residues" evidence="4">
    <location>
        <begin position="27"/>
        <end position="37"/>
    </location>
</feature>
<evidence type="ECO:0000256" key="2">
    <source>
        <dbReference type="ARBA" id="ARBA00022737"/>
    </source>
</evidence>